<evidence type="ECO:0000313" key="3">
    <source>
        <dbReference type="EMBL" id="SPH22998.1"/>
    </source>
</evidence>
<dbReference type="PANTHER" id="PTHR43081">
    <property type="entry name" value="ADENYLATE CYCLASE, TERMINAL-DIFFERENTIATION SPECIFIC-RELATED"/>
    <property type="match status" value="1"/>
</dbReference>
<feature type="transmembrane region" description="Helical" evidence="1">
    <location>
        <begin position="87"/>
        <end position="104"/>
    </location>
</feature>
<keyword evidence="1" id="KW-1133">Transmembrane helix</keyword>
<dbReference type="GO" id="GO:0035556">
    <property type="term" value="P:intracellular signal transduction"/>
    <property type="evidence" value="ECO:0007669"/>
    <property type="project" value="InterPro"/>
</dbReference>
<keyword evidence="1" id="KW-0472">Membrane</keyword>
<dbReference type="SUPFAM" id="SSF55073">
    <property type="entry name" value="Nucleotide cyclase"/>
    <property type="match status" value="1"/>
</dbReference>
<feature type="transmembrane region" description="Helical" evidence="1">
    <location>
        <begin position="124"/>
        <end position="140"/>
    </location>
</feature>
<reference evidence="3 4" key="1">
    <citation type="submission" date="2018-03" db="EMBL/GenBank/DDBJ databases">
        <authorList>
            <person name="Keele B.F."/>
        </authorList>
    </citation>
    <scope>NUCLEOTIDE SEQUENCE [LARGE SCALE GENOMIC DNA]</scope>
    <source>
        <strain evidence="3 4">CECT 8599</strain>
    </source>
</reference>
<dbReference type="RefSeq" id="WP_108829882.1">
    <property type="nucleotide sequence ID" value="NZ_OMOR01000001.1"/>
</dbReference>
<dbReference type="PANTHER" id="PTHR43081:SF1">
    <property type="entry name" value="ADENYLATE CYCLASE, TERMINAL-DIFFERENTIATION SPECIFIC"/>
    <property type="match status" value="1"/>
</dbReference>
<keyword evidence="1" id="KW-0812">Transmembrane</keyword>
<protein>
    <submittedName>
        <fullName evidence="3">Adenylate cyclase 1</fullName>
        <ecNumber evidence="3">4.6.1.1</ecNumber>
    </submittedName>
</protein>
<evidence type="ECO:0000256" key="1">
    <source>
        <dbReference type="SAM" id="Phobius"/>
    </source>
</evidence>
<feature type="domain" description="Guanylate cyclase" evidence="2">
    <location>
        <begin position="265"/>
        <end position="396"/>
    </location>
</feature>
<dbReference type="SMART" id="SM00044">
    <property type="entry name" value="CYCc"/>
    <property type="match status" value="1"/>
</dbReference>
<dbReference type="PROSITE" id="PS50125">
    <property type="entry name" value="GUANYLATE_CYCLASE_2"/>
    <property type="match status" value="1"/>
</dbReference>
<feature type="transmembrane region" description="Helical" evidence="1">
    <location>
        <begin position="152"/>
        <end position="179"/>
    </location>
</feature>
<dbReference type="EC" id="4.6.1.1" evidence="3"/>
<dbReference type="AlphaFoldDB" id="A0A2R8BIT8"/>
<name>A0A2R8BIT8_9RHOB</name>
<gene>
    <name evidence="3" type="primary">cyaA_4</name>
    <name evidence="3" type="ORF">ASD8599_03745</name>
</gene>
<accession>A0A2R8BIT8</accession>
<dbReference type="OrthoDB" id="341967at2"/>
<dbReference type="GO" id="GO:0006171">
    <property type="term" value="P:cAMP biosynthetic process"/>
    <property type="evidence" value="ECO:0007669"/>
    <property type="project" value="TreeGrafter"/>
</dbReference>
<feature type="transmembrane region" description="Helical" evidence="1">
    <location>
        <begin position="58"/>
        <end position="75"/>
    </location>
</feature>
<feature type="transmembrane region" description="Helical" evidence="1">
    <location>
        <begin position="33"/>
        <end position="52"/>
    </location>
</feature>
<dbReference type="Proteomes" id="UP000244880">
    <property type="component" value="Unassembled WGS sequence"/>
</dbReference>
<sequence>MADVQSIDTSLEDAPGKFAQVALERHKQEGLNLAVRARWAAIAVIAVLLPFLNPRIEVLYSLALLALVALNGWFLRRVGRVGRSGAELFFIAFDVLLLTFALLFPNPFNSDPWPTSVVYEFQTFMYYFVFLTLGTLSYSWRTILALGHWSVASWLVGTALIWWLGVTYPQISAGIAQAFPSDTLMAQFVDPNNVNWDRRIQEVVVLLICCYTLALTVRRFETLLLGNAGLERERANLSRYFSPNVVHELSHNDEPLKQIRNQDIAVLFVDIVGFTALSANRPPEEVIRLLRQFHGRMEAEVFAHDGTLDKYLGDGLMATFGTPVAGPCDASNALRCARAMMRAMEGWNDARESEGLPAIHASFGIHYGPVVVGDIGANRLEFAVIGNTVNVASRLEALTRPLGVSLIVSDDAYAKALSEKVTKPHDPLDAVGEHVIRGLDAPMVIWTA</sequence>
<dbReference type="GO" id="GO:0004016">
    <property type="term" value="F:adenylate cyclase activity"/>
    <property type="evidence" value="ECO:0007669"/>
    <property type="project" value="UniProtKB-EC"/>
</dbReference>
<dbReference type="InterPro" id="IPR001054">
    <property type="entry name" value="A/G_cyclase"/>
</dbReference>
<dbReference type="Pfam" id="PF00211">
    <property type="entry name" value="Guanylate_cyc"/>
    <property type="match status" value="1"/>
</dbReference>
<organism evidence="3 4">
    <name type="scientific">Ascidiaceihabitans donghaensis</name>
    <dbReference type="NCBI Taxonomy" id="1510460"/>
    <lineage>
        <taxon>Bacteria</taxon>
        <taxon>Pseudomonadati</taxon>
        <taxon>Pseudomonadota</taxon>
        <taxon>Alphaproteobacteria</taxon>
        <taxon>Rhodobacterales</taxon>
        <taxon>Paracoccaceae</taxon>
        <taxon>Ascidiaceihabitans</taxon>
    </lineage>
</organism>
<proteinExistence type="predicted"/>
<dbReference type="EMBL" id="OMOR01000001">
    <property type="protein sequence ID" value="SPH22998.1"/>
    <property type="molecule type" value="Genomic_DNA"/>
</dbReference>
<dbReference type="InterPro" id="IPR029787">
    <property type="entry name" value="Nucleotide_cyclase"/>
</dbReference>
<dbReference type="Gene3D" id="3.30.70.1230">
    <property type="entry name" value="Nucleotide cyclase"/>
    <property type="match status" value="1"/>
</dbReference>
<evidence type="ECO:0000313" key="4">
    <source>
        <dbReference type="Proteomes" id="UP000244880"/>
    </source>
</evidence>
<dbReference type="CDD" id="cd07302">
    <property type="entry name" value="CHD"/>
    <property type="match status" value="1"/>
</dbReference>
<dbReference type="InterPro" id="IPR050697">
    <property type="entry name" value="Adenylyl/Guanylyl_Cyclase_3/4"/>
</dbReference>
<keyword evidence="4" id="KW-1185">Reference proteome</keyword>
<evidence type="ECO:0000259" key="2">
    <source>
        <dbReference type="PROSITE" id="PS50125"/>
    </source>
</evidence>
<keyword evidence="3" id="KW-0456">Lyase</keyword>